<dbReference type="PRINTS" id="PR00604">
    <property type="entry name" value="CYTCHRMECIAB"/>
</dbReference>
<feature type="signal peptide" evidence="7">
    <location>
        <begin position="1"/>
        <end position="20"/>
    </location>
</feature>
<dbReference type="Gene3D" id="1.10.760.10">
    <property type="entry name" value="Cytochrome c-like domain"/>
    <property type="match status" value="1"/>
</dbReference>
<dbReference type="PROSITE" id="PS51007">
    <property type="entry name" value="CYTC"/>
    <property type="match status" value="1"/>
</dbReference>
<dbReference type="PANTHER" id="PTHR11961">
    <property type="entry name" value="CYTOCHROME C"/>
    <property type="match status" value="1"/>
</dbReference>
<dbReference type="GO" id="GO:0046872">
    <property type="term" value="F:metal ion binding"/>
    <property type="evidence" value="ECO:0007669"/>
    <property type="project" value="UniProtKB-KW"/>
</dbReference>
<keyword evidence="2 6" id="KW-0349">Heme</keyword>
<evidence type="ECO:0000256" key="5">
    <source>
        <dbReference type="ARBA" id="ARBA00023004"/>
    </source>
</evidence>
<reference evidence="9 10" key="1">
    <citation type="submission" date="2019-06" db="EMBL/GenBank/DDBJ databases">
        <title>Sorghum-associated microbial communities from plants grown in Nebraska, USA.</title>
        <authorList>
            <person name="Schachtman D."/>
        </authorList>
    </citation>
    <scope>NUCLEOTIDE SEQUENCE [LARGE SCALE GENOMIC DNA]</scope>
    <source>
        <strain evidence="9 10">1225</strain>
    </source>
</reference>
<comment type="caution">
    <text evidence="9">The sequence shown here is derived from an EMBL/GenBank/DDBJ whole genome shotgun (WGS) entry which is preliminary data.</text>
</comment>
<gene>
    <name evidence="9" type="ORF">FHW37_101357</name>
</gene>
<dbReference type="SUPFAM" id="SSF46626">
    <property type="entry name" value="Cytochrome c"/>
    <property type="match status" value="1"/>
</dbReference>
<dbReference type="InterPro" id="IPR009056">
    <property type="entry name" value="Cyt_c-like_dom"/>
</dbReference>
<dbReference type="EMBL" id="VIWP01000001">
    <property type="protein sequence ID" value="TWF58553.1"/>
    <property type="molecule type" value="Genomic_DNA"/>
</dbReference>
<keyword evidence="1" id="KW-0813">Transport</keyword>
<proteinExistence type="predicted"/>
<organism evidence="9 10">
    <name type="scientific">Neorhizobium alkalisoli</name>
    <dbReference type="NCBI Taxonomy" id="528178"/>
    <lineage>
        <taxon>Bacteria</taxon>
        <taxon>Pseudomonadati</taxon>
        <taxon>Pseudomonadota</taxon>
        <taxon>Alphaproteobacteria</taxon>
        <taxon>Hyphomicrobiales</taxon>
        <taxon>Rhizobiaceae</taxon>
        <taxon>Rhizobium/Agrobacterium group</taxon>
        <taxon>Neorhizobium</taxon>
    </lineage>
</organism>
<evidence type="ECO:0000256" key="4">
    <source>
        <dbReference type="ARBA" id="ARBA00022982"/>
    </source>
</evidence>
<evidence type="ECO:0000313" key="10">
    <source>
        <dbReference type="Proteomes" id="UP000320653"/>
    </source>
</evidence>
<dbReference type="GO" id="GO:0009055">
    <property type="term" value="F:electron transfer activity"/>
    <property type="evidence" value="ECO:0007669"/>
    <property type="project" value="InterPro"/>
</dbReference>
<protein>
    <submittedName>
        <fullName evidence="9">Cytochrome c</fullName>
    </submittedName>
</protein>
<sequence length="126" mass="13274">MRAICCVGAIGLLLPMAGYAFGQDAAQGEKVFAKCKACHVSDADQNKIGPSLKGLIGRTAGTHEGFKYSAAMMDAGKGGMVWDEATLTTYLHDPKGVVKGTKMAFAGLKEDKDVADVIAYLKQFSP</sequence>
<evidence type="ECO:0000256" key="1">
    <source>
        <dbReference type="ARBA" id="ARBA00022448"/>
    </source>
</evidence>
<dbReference type="OrthoDB" id="9805828at2"/>
<dbReference type="Pfam" id="PF00034">
    <property type="entry name" value="Cytochrom_C"/>
    <property type="match status" value="1"/>
</dbReference>
<evidence type="ECO:0000256" key="3">
    <source>
        <dbReference type="ARBA" id="ARBA00022723"/>
    </source>
</evidence>
<name>A0A561R7G6_9HYPH</name>
<accession>A0A561R7G6</accession>
<dbReference type="Proteomes" id="UP000320653">
    <property type="component" value="Unassembled WGS sequence"/>
</dbReference>
<dbReference type="AlphaFoldDB" id="A0A561R7G6"/>
<keyword evidence="3 6" id="KW-0479">Metal-binding</keyword>
<evidence type="ECO:0000256" key="6">
    <source>
        <dbReference type="PROSITE-ProRule" id="PRU00433"/>
    </source>
</evidence>
<feature type="chain" id="PRO_5022233119" evidence="7">
    <location>
        <begin position="21"/>
        <end position="126"/>
    </location>
</feature>
<keyword evidence="7" id="KW-0732">Signal</keyword>
<evidence type="ECO:0000256" key="2">
    <source>
        <dbReference type="ARBA" id="ARBA00022617"/>
    </source>
</evidence>
<feature type="domain" description="Cytochrome c" evidence="8">
    <location>
        <begin position="23"/>
        <end position="125"/>
    </location>
</feature>
<evidence type="ECO:0000256" key="7">
    <source>
        <dbReference type="SAM" id="SignalP"/>
    </source>
</evidence>
<dbReference type="GO" id="GO:0020037">
    <property type="term" value="F:heme binding"/>
    <property type="evidence" value="ECO:0007669"/>
    <property type="project" value="InterPro"/>
</dbReference>
<keyword evidence="10" id="KW-1185">Reference proteome</keyword>
<keyword evidence="5 6" id="KW-0408">Iron</keyword>
<evidence type="ECO:0000313" key="9">
    <source>
        <dbReference type="EMBL" id="TWF58553.1"/>
    </source>
</evidence>
<dbReference type="InterPro" id="IPR036909">
    <property type="entry name" value="Cyt_c-like_dom_sf"/>
</dbReference>
<evidence type="ECO:0000259" key="8">
    <source>
        <dbReference type="PROSITE" id="PS51007"/>
    </source>
</evidence>
<dbReference type="RefSeq" id="WP_145631782.1">
    <property type="nucleotide sequence ID" value="NZ_VIWP01000001.1"/>
</dbReference>
<keyword evidence="4" id="KW-0249">Electron transport</keyword>
<dbReference type="InterPro" id="IPR002327">
    <property type="entry name" value="Cyt_c_1A/1B"/>
</dbReference>